<feature type="compositionally biased region" description="Low complexity" evidence="1">
    <location>
        <begin position="56"/>
        <end position="71"/>
    </location>
</feature>
<feature type="chain" id="PRO_5012261321" evidence="2">
    <location>
        <begin position="21"/>
        <end position="152"/>
    </location>
</feature>
<dbReference type="Proteomes" id="UP000000768">
    <property type="component" value="Chromosome 7"/>
</dbReference>
<feature type="compositionally biased region" description="Basic residues" evidence="1">
    <location>
        <begin position="109"/>
        <end position="118"/>
    </location>
</feature>
<sequence>MLSSMVFGSLILLLATRAYGLGRLDMQRHTAQHQQLHKKVDSQKEEIQIPADFTWQRQPPSSPSGRRPAAGVRDDASDSRNGLGGGSTTPEHRLTTSTGRAAEKDGEAKKKKTTHRGPHGVVAPRLIHEDYVGPSGHSPNHHRAIPCGPCKH</sequence>
<accession>A0A1Z5R866</accession>
<dbReference type="EMBL" id="CM000766">
    <property type="protein sequence ID" value="OQU79964.1"/>
    <property type="molecule type" value="Genomic_DNA"/>
</dbReference>
<dbReference type="InParanoid" id="A0A1Z5R866"/>
<evidence type="ECO:0000256" key="2">
    <source>
        <dbReference type="SAM" id="SignalP"/>
    </source>
</evidence>
<feature type="compositionally biased region" description="Basic and acidic residues" evidence="1">
    <location>
        <begin position="38"/>
        <end position="47"/>
    </location>
</feature>
<dbReference type="PANTHER" id="PTHR33743">
    <property type="entry name" value="PROTEIN GOLVEN 6-RELATED"/>
    <property type="match status" value="1"/>
</dbReference>
<dbReference type="Gramene" id="OQU79964">
    <property type="protein sequence ID" value="OQU79964"/>
    <property type="gene ID" value="SORBI_3007G055400"/>
</dbReference>
<dbReference type="OrthoDB" id="629803at2759"/>
<reference evidence="4" key="2">
    <citation type="journal article" date="2018" name="Plant J.">
        <title>The Sorghum bicolor reference genome: improved assembly, gene annotations, a transcriptome atlas, and signatures of genome organization.</title>
        <authorList>
            <person name="McCormick R.F."/>
            <person name="Truong S.K."/>
            <person name="Sreedasyam A."/>
            <person name="Jenkins J."/>
            <person name="Shu S."/>
            <person name="Sims D."/>
            <person name="Kennedy M."/>
            <person name="Amirebrahimi M."/>
            <person name="Weers B.D."/>
            <person name="McKinley B."/>
            <person name="Mattison A."/>
            <person name="Morishige D.T."/>
            <person name="Grimwood J."/>
            <person name="Schmutz J."/>
            <person name="Mullet J.E."/>
        </authorList>
    </citation>
    <scope>NUCLEOTIDE SEQUENCE [LARGE SCALE GENOMIC DNA]</scope>
    <source>
        <strain evidence="4">cv. BTx623</strain>
    </source>
</reference>
<dbReference type="PANTHER" id="PTHR33743:SF33">
    <property type="match status" value="1"/>
</dbReference>
<proteinExistence type="predicted"/>
<keyword evidence="2" id="KW-0732">Signal</keyword>
<evidence type="ECO:0000313" key="3">
    <source>
        <dbReference type="EMBL" id="OQU79964.1"/>
    </source>
</evidence>
<reference evidence="3 4" key="1">
    <citation type="journal article" date="2009" name="Nature">
        <title>The Sorghum bicolor genome and the diversification of grasses.</title>
        <authorList>
            <person name="Paterson A.H."/>
            <person name="Bowers J.E."/>
            <person name="Bruggmann R."/>
            <person name="Dubchak I."/>
            <person name="Grimwood J."/>
            <person name="Gundlach H."/>
            <person name="Haberer G."/>
            <person name="Hellsten U."/>
            <person name="Mitros T."/>
            <person name="Poliakov A."/>
            <person name="Schmutz J."/>
            <person name="Spannagl M."/>
            <person name="Tang H."/>
            <person name="Wang X."/>
            <person name="Wicker T."/>
            <person name="Bharti A.K."/>
            <person name="Chapman J."/>
            <person name="Feltus F.A."/>
            <person name="Gowik U."/>
            <person name="Grigoriev I.V."/>
            <person name="Lyons E."/>
            <person name="Maher C.A."/>
            <person name="Martis M."/>
            <person name="Narechania A."/>
            <person name="Otillar R.P."/>
            <person name="Penning B.W."/>
            <person name="Salamov A.A."/>
            <person name="Wang Y."/>
            <person name="Zhang L."/>
            <person name="Carpita N.C."/>
            <person name="Freeling M."/>
            <person name="Gingle A.R."/>
            <person name="Hash C.T."/>
            <person name="Keller B."/>
            <person name="Klein P."/>
            <person name="Kresovich S."/>
            <person name="McCann M.C."/>
            <person name="Ming R."/>
            <person name="Peterson D.G."/>
            <person name="Mehboob-ur-Rahman"/>
            <person name="Ware D."/>
            <person name="Westhoff P."/>
            <person name="Mayer K.F."/>
            <person name="Messing J."/>
            <person name="Rokhsar D.S."/>
        </authorList>
    </citation>
    <scope>NUCLEOTIDE SEQUENCE [LARGE SCALE GENOMIC DNA]</scope>
    <source>
        <strain evidence="4">cv. BTx623</strain>
    </source>
</reference>
<feature type="signal peptide" evidence="2">
    <location>
        <begin position="1"/>
        <end position="20"/>
    </location>
</feature>
<gene>
    <name evidence="3" type="ORF">SORBI_3007G055400</name>
</gene>
<name>A0A1Z5R866_SORBI</name>
<feature type="compositionally biased region" description="Basic residues" evidence="1">
    <location>
        <begin position="139"/>
        <end position="152"/>
    </location>
</feature>
<feature type="region of interest" description="Disordered" evidence="1">
    <location>
        <begin position="32"/>
        <end position="152"/>
    </location>
</feature>
<dbReference type="OMA" id="ADFTWQR"/>
<evidence type="ECO:0000256" key="1">
    <source>
        <dbReference type="SAM" id="MobiDB-lite"/>
    </source>
</evidence>
<keyword evidence="4" id="KW-1185">Reference proteome</keyword>
<dbReference type="AlphaFoldDB" id="A0A1Z5R866"/>
<evidence type="ECO:0000313" key="4">
    <source>
        <dbReference type="Proteomes" id="UP000000768"/>
    </source>
</evidence>
<protein>
    <submittedName>
        <fullName evidence="3">Uncharacterized protein</fullName>
    </submittedName>
</protein>
<organism evidence="3 4">
    <name type="scientific">Sorghum bicolor</name>
    <name type="common">Sorghum</name>
    <name type="synonym">Sorghum vulgare</name>
    <dbReference type="NCBI Taxonomy" id="4558"/>
    <lineage>
        <taxon>Eukaryota</taxon>
        <taxon>Viridiplantae</taxon>
        <taxon>Streptophyta</taxon>
        <taxon>Embryophyta</taxon>
        <taxon>Tracheophyta</taxon>
        <taxon>Spermatophyta</taxon>
        <taxon>Magnoliopsida</taxon>
        <taxon>Liliopsida</taxon>
        <taxon>Poales</taxon>
        <taxon>Poaceae</taxon>
        <taxon>PACMAD clade</taxon>
        <taxon>Panicoideae</taxon>
        <taxon>Andropogonodae</taxon>
        <taxon>Andropogoneae</taxon>
        <taxon>Sorghinae</taxon>
        <taxon>Sorghum</taxon>
    </lineage>
</organism>